<dbReference type="GO" id="GO:0008294">
    <property type="term" value="F:calcium- and calmodulin-responsive adenylate cyclase activity"/>
    <property type="evidence" value="ECO:0007669"/>
    <property type="project" value="InterPro"/>
</dbReference>
<dbReference type="InterPro" id="IPR037017">
    <property type="entry name" value="Anthrax_toxin_edema_cen_sf"/>
</dbReference>
<gene>
    <name evidence="2" type="ORF">AAF463_23505</name>
</gene>
<evidence type="ECO:0000313" key="2">
    <source>
        <dbReference type="EMBL" id="XBV47616.1"/>
    </source>
</evidence>
<proteinExistence type="predicted"/>
<feature type="domain" description="Anthrax toxin edema factor central" evidence="1">
    <location>
        <begin position="97"/>
        <end position="208"/>
    </location>
</feature>
<dbReference type="InterPro" id="IPR035099">
    <property type="entry name" value="Anthrax_toxin_C-terminal"/>
</dbReference>
<dbReference type="RefSeq" id="WP_350262663.1">
    <property type="nucleotide sequence ID" value="NZ_CP158294.1"/>
</dbReference>
<evidence type="ECO:0000259" key="1">
    <source>
        <dbReference type="Pfam" id="PF03497"/>
    </source>
</evidence>
<name>A0AAU7U4B8_9GAMM</name>
<organism evidence="2">
    <name type="scientific">Pantoea sp. BJ2</name>
    <dbReference type="NCBI Taxonomy" id="3141322"/>
    <lineage>
        <taxon>Bacteria</taxon>
        <taxon>Pseudomonadati</taxon>
        <taxon>Pseudomonadota</taxon>
        <taxon>Gammaproteobacteria</taxon>
        <taxon>Enterobacterales</taxon>
        <taxon>Erwiniaceae</taxon>
        <taxon>Pantoea</taxon>
    </lineage>
</organism>
<dbReference type="Pfam" id="PF03497">
    <property type="entry name" value="Anthrax_toxA"/>
    <property type="match status" value="1"/>
</dbReference>
<dbReference type="GO" id="GO:0005576">
    <property type="term" value="C:extracellular region"/>
    <property type="evidence" value="ECO:0007669"/>
    <property type="project" value="InterPro"/>
</dbReference>
<reference evidence="2" key="1">
    <citation type="submission" date="2024-06" db="EMBL/GenBank/DDBJ databases">
        <title>Multiomics insights into the TNT degradation mechanism by Pantoea sp. BJ2 isolated from an ammunition destruction site.</title>
        <authorList>
            <person name="Luo J."/>
        </authorList>
    </citation>
    <scope>NUCLEOTIDE SEQUENCE</scope>
    <source>
        <strain evidence="2">BJ2</strain>
        <plasmid evidence="2">plasmindB</plasmid>
    </source>
</reference>
<dbReference type="SUPFAM" id="SSF81298">
    <property type="entry name" value="Adenylylcyclase toxin (the edema factor)"/>
    <property type="match status" value="1"/>
</dbReference>
<dbReference type="AlphaFoldDB" id="A0AAU7U4B8"/>
<protein>
    <submittedName>
        <fullName evidence="2">Anthrax toxin-like adenylyl cyclase domain-containing protein</fullName>
    </submittedName>
</protein>
<keyword evidence="2" id="KW-0614">Plasmid</keyword>
<accession>A0AAU7U4B8</accession>
<dbReference type="InterPro" id="IPR005165">
    <property type="entry name" value="Anthrax_toxin_edema_cen"/>
</dbReference>
<geneLocation type="plasmid" evidence="2">
    <name>plasmindB</name>
</geneLocation>
<dbReference type="Gene3D" id="3.90.1760.10">
    <property type="entry name" value="Anthrax toxin, edema factor, central domain"/>
    <property type="match status" value="1"/>
</dbReference>
<dbReference type="EMBL" id="CP158294">
    <property type="protein sequence ID" value="XBV47616.1"/>
    <property type="molecule type" value="Genomic_DNA"/>
</dbReference>
<sequence>MISKIHSNLPEWVSKSESRILTRIKIPVIKTTNTFYTAEPVMKKENYSLGQVRQKPFDITLCTSRLERNNTIEPSASNWDKFTLTTKDVILFGEAISSSAINQNVIIGIRDPNKHGFFYLENGNPAKNFLTKVKTSDSGPTAGLLAVKAEYSKVAAEKMGVQHHYIQEAINAGATAIDLVLTKDRINTLEKEGLIKFSETNDLATKHISKLTESNFRILTARYPSGERSFLIDQSGKVHDTEMQPVKVLTNVPAGNGSKNQHLPATTDYDLFSIMPPINRSDNYRRVSVPPRATSDKFNLNFLKSKSLYGEEEDPLKGNTSFFLEKSIDKVNKEIFKAGHVGGDIILHSNETANPHSPGYVPGEKVYFFLPDGYVLCIETKEKMIEFYSEVEKQGYKPEYSPRFGF</sequence>